<evidence type="ECO:0000256" key="3">
    <source>
        <dbReference type="ARBA" id="ARBA00022782"/>
    </source>
</evidence>
<evidence type="ECO:0000256" key="6">
    <source>
        <dbReference type="ARBA" id="ARBA00023125"/>
    </source>
</evidence>
<dbReference type="Gene3D" id="4.10.280.10">
    <property type="entry name" value="Helix-loop-helix DNA-binding domain"/>
    <property type="match status" value="1"/>
</dbReference>
<dbReference type="InterPro" id="IPR039583">
    <property type="entry name" value="TCFL5/SOLH1/2"/>
</dbReference>
<evidence type="ECO:0000256" key="1">
    <source>
        <dbReference type="ARBA" id="ARBA00004123"/>
    </source>
</evidence>
<dbReference type="EMBL" id="VHII01000006">
    <property type="protein sequence ID" value="KAF1389857.1"/>
    <property type="molecule type" value="Genomic_DNA"/>
</dbReference>
<dbReference type="PANTHER" id="PTHR15402:SF4">
    <property type="entry name" value="SPERMATOGENESIS- AND OOGENESIS-SPECIFIC BASIC HELIX-LOOP-HELIX-CONTAINING PROTEIN 1"/>
    <property type="match status" value="1"/>
</dbReference>
<dbReference type="SUPFAM" id="SSF47459">
    <property type="entry name" value="HLH, helix-loop-helix DNA-binding domain"/>
    <property type="match status" value="1"/>
</dbReference>
<dbReference type="AlphaFoldDB" id="A0A6A5EKM5"/>
<dbReference type="InterPro" id="IPR036638">
    <property type="entry name" value="HLH_DNA-bd_sf"/>
</dbReference>
<feature type="domain" description="BHLH" evidence="10">
    <location>
        <begin position="88"/>
        <end position="139"/>
    </location>
</feature>
<comment type="subcellular location">
    <subcellularLocation>
        <location evidence="1">Nucleus</location>
    </subcellularLocation>
</comment>
<gene>
    <name evidence="11" type="ORF">PFLUV_G00077900</name>
</gene>
<dbReference type="GO" id="GO:0005634">
    <property type="term" value="C:nucleus"/>
    <property type="evidence" value="ECO:0007669"/>
    <property type="project" value="UniProtKB-SubCell"/>
</dbReference>
<dbReference type="Proteomes" id="UP000465112">
    <property type="component" value="Chromosome 6"/>
</dbReference>
<feature type="region of interest" description="Disordered" evidence="9">
    <location>
        <begin position="167"/>
        <end position="222"/>
    </location>
</feature>
<dbReference type="GO" id="GO:0046983">
    <property type="term" value="F:protein dimerization activity"/>
    <property type="evidence" value="ECO:0007669"/>
    <property type="project" value="InterPro"/>
</dbReference>
<dbReference type="CDD" id="cd18908">
    <property type="entry name" value="bHLH_SOHLH1_2"/>
    <property type="match status" value="1"/>
</dbReference>
<keyword evidence="5" id="KW-0805">Transcription regulation</keyword>
<feature type="compositionally biased region" description="Basic and acidic residues" evidence="9">
    <location>
        <begin position="167"/>
        <end position="183"/>
    </location>
</feature>
<sequence length="222" mass="24144">EVLKASCDPEVVAPGGQVRLIHRLTPTLRLIPVQIQMTDRPSAETSPGPGFGSGPGSVRGQTLSTIDSAALQAAAAPAEEEEDESLRMKSSSCVLLERHRRKRITQSCSTLRQLLPTIHGGRVDMVTVLETTVAFLETVQDVVAAQDQHIQLCPPAELHADWLRQSQESREAGNKMAAEQEKKKLNRSGRVQLKTTGADRQADGQADRQADGQADRQLRVSL</sequence>
<feature type="region of interest" description="Disordered" evidence="9">
    <location>
        <begin position="39"/>
        <end position="59"/>
    </location>
</feature>
<accession>A0A6A5EKM5</accession>
<dbReference type="GO" id="GO:0000981">
    <property type="term" value="F:DNA-binding transcription factor activity, RNA polymerase II-specific"/>
    <property type="evidence" value="ECO:0007669"/>
    <property type="project" value="TreeGrafter"/>
</dbReference>
<dbReference type="GO" id="GO:0007283">
    <property type="term" value="P:spermatogenesis"/>
    <property type="evidence" value="ECO:0007669"/>
    <property type="project" value="UniProtKB-KW"/>
</dbReference>
<keyword evidence="2" id="KW-0217">Developmental protein</keyword>
<evidence type="ECO:0000313" key="12">
    <source>
        <dbReference type="Proteomes" id="UP000465112"/>
    </source>
</evidence>
<keyword evidence="4" id="KW-0744">Spermatogenesis</keyword>
<dbReference type="PROSITE" id="PS50888">
    <property type="entry name" value="BHLH"/>
    <property type="match status" value="1"/>
</dbReference>
<feature type="compositionally biased region" description="Basic and acidic residues" evidence="9">
    <location>
        <begin position="200"/>
        <end position="222"/>
    </location>
</feature>
<reference evidence="11 12" key="1">
    <citation type="submission" date="2019-06" db="EMBL/GenBank/DDBJ databases">
        <title>A chromosome-scale genome assembly of the European perch, Perca fluviatilis.</title>
        <authorList>
            <person name="Roques C."/>
            <person name="Zahm M."/>
            <person name="Cabau C."/>
            <person name="Klopp C."/>
            <person name="Bouchez O."/>
            <person name="Donnadieu C."/>
            <person name="Kuhl H."/>
            <person name="Gislard M."/>
            <person name="Guendouz S."/>
            <person name="Journot L."/>
            <person name="Haffray P."/>
            <person name="Bestin A."/>
            <person name="Morvezen R."/>
            <person name="Feron R."/>
            <person name="Wen M."/>
            <person name="Jouanno E."/>
            <person name="Herpin A."/>
            <person name="Schartl M."/>
            <person name="Postlethwait J."/>
            <person name="Schaerlinger B."/>
            <person name="Chardard D."/>
            <person name="Lecocq T."/>
            <person name="Poncet C."/>
            <person name="Jaffrelo L."/>
            <person name="Lampietro C."/>
            <person name="Guiguen Y."/>
        </authorList>
    </citation>
    <scope>NUCLEOTIDE SEQUENCE [LARGE SCALE GENOMIC DNA]</scope>
    <source>
        <tissue evidence="11">Blood</tissue>
    </source>
</reference>
<evidence type="ECO:0000256" key="4">
    <source>
        <dbReference type="ARBA" id="ARBA00022871"/>
    </source>
</evidence>
<dbReference type="InterPro" id="IPR011598">
    <property type="entry name" value="bHLH_dom"/>
</dbReference>
<evidence type="ECO:0000259" key="10">
    <source>
        <dbReference type="PROSITE" id="PS50888"/>
    </source>
</evidence>
<keyword evidence="6" id="KW-0238">DNA-binding</keyword>
<name>A0A6A5EKM5_PERFL</name>
<protein>
    <recommendedName>
        <fullName evidence="10">BHLH domain-containing protein</fullName>
    </recommendedName>
</protein>
<evidence type="ECO:0000256" key="8">
    <source>
        <dbReference type="ARBA" id="ARBA00023242"/>
    </source>
</evidence>
<evidence type="ECO:0000256" key="7">
    <source>
        <dbReference type="ARBA" id="ARBA00023163"/>
    </source>
</evidence>
<dbReference type="GO" id="GO:0000978">
    <property type="term" value="F:RNA polymerase II cis-regulatory region sequence-specific DNA binding"/>
    <property type="evidence" value="ECO:0007669"/>
    <property type="project" value="TreeGrafter"/>
</dbReference>
<feature type="non-terminal residue" evidence="11">
    <location>
        <position position="1"/>
    </location>
</feature>
<dbReference type="PANTHER" id="PTHR15402">
    <property type="entry name" value="TRANSCRIPTION FACTOR-LIKE 5 PROTEIN"/>
    <property type="match status" value="1"/>
</dbReference>
<keyword evidence="12" id="KW-1185">Reference proteome</keyword>
<evidence type="ECO:0000256" key="5">
    <source>
        <dbReference type="ARBA" id="ARBA00023015"/>
    </source>
</evidence>
<proteinExistence type="predicted"/>
<keyword evidence="8" id="KW-0539">Nucleus</keyword>
<organism evidence="11 12">
    <name type="scientific">Perca fluviatilis</name>
    <name type="common">European perch</name>
    <dbReference type="NCBI Taxonomy" id="8168"/>
    <lineage>
        <taxon>Eukaryota</taxon>
        <taxon>Metazoa</taxon>
        <taxon>Chordata</taxon>
        <taxon>Craniata</taxon>
        <taxon>Vertebrata</taxon>
        <taxon>Euteleostomi</taxon>
        <taxon>Actinopterygii</taxon>
        <taxon>Neopterygii</taxon>
        <taxon>Teleostei</taxon>
        <taxon>Neoteleostei</taxon>
        <taxon>Acanthomorphata</taxon>
        <taxon>Eupercaria</taxon>
        <taxon>Perciformes</taxon>
        <taxon>Percoidei</taxon>
        <taxon>Percidae</taxon>
        <taxon>Percinae</taxon>
        <taxon>Perca</taxon>
    </lineage>
</organism>
<comment type="caution">
    <text evidence="11">The sequence shown here is derived from an EMBL/GenBank/DDBJ whole genome shotgun (WGS) entry which is preliminary data.</text>
</comment>
<dbReference type="SMART" id="SM00353">
    <property type="entry name" value="HLH"/>
    <property type="match status" value="1"/>
</dbReference>
<evidence type="ECO:0000313" key="11">
    <source>
        <dbReference type="EMBL" id="KAF1389857.1"/>
    </source>
</evidence>
<keyword evidence="3" id="KW-0221">Differentiation</keyword>
<keyword evidence="7" id="KW-0804">Transcription</keyword>
<evidence type="ECO:0000256" key="2">
    <source>
        <dbReference type="ARBA" id="ARBA00022473"/>
    </source>
</evidence>
<dbReference type="GO" id="GO:0030154">
    <property type="term" value="P:cell differentiation"/>
    <property type="evidence" value="ECO:0007669"/>
    <property type="project" value="UniProtKB-KW"/>
</dbReference>
<dbReference type="Pfam" id="PF00010">
    <property type="entry name" value="HLH"/>
    <property type="match status" value="1"/>
</dbReference>
<evidence type="ECO:0000256" key="9">
    <source>
        <dbReference type="SAM" id="MobiDB-lite"/>
    </source>
</evidence>